<organism evidence="1 2">
    <name type="scientific">Erythroxylum novogranatense</name>
    <dbReference type="NCBI Taxonomy" id="1862640"/>
    <lineage>
        <taxon>Eukaryota</taxon>
        <taxon>Viridiplantae</taxon>
        <taxon>Streptophyta</taxon>
        <taxon>Embryophyta</taxon>
        <taxon>Tracheophyta</taxon>
        <taxon>Spermatophyta</taxon>
        <taxon>Magnoliopsida</taxon>
        <taxon>eudicotyledons</taxon>
        <taxon>Gunneridae</taxon>
        <taxon>Pentapetalae</taxon>
        <taxon>rosids</taxon>
        <taxon>fabids</taxon>
        <taxon>Malpighiales</taxon>
        <taxon>Erythroxylaceae</taxon>
        <taxon>Erythroxylum</taxon>
    </lineage>
</organism>
<reference evidence="1 2" key="1">
    <citation type="submission" date="2021-09" db="EMBL/GenBank/DDBJ databases">
        <title>Genomic insights and catalytic innovation underlie evolution of tropane alkaloids biosynthesis.</title>
        <authorList>
            <person name="Wang Y.-J."/>
            <person name="Tian T."/>
            <person name="Huang J.-P."/>
            <person name="Huang S.-X."/>
        </authorList>
    </citation>
    <scope>NUCLEOTIDE SEQUENCE [LARGE SCALE GENOMIC DNA]</scope>
    <source>
        <strain evidence="1">KIB-2018</strain>
        <tissue evidence="1">Leaf</tissue>
    </source>
</reference>
<proteinExistence type="predicted"/>
<keyword evidence="2" id="KW-1185">Reference proteome</keyword>
<evidence type="ECO:0000313" key="2">
    <source>
        <dbReference type="Proteomes" id="UP001159364"/>
    </source>
</evidence>
<comment type="caution">
    <text evidence="1">The sequence shown here is derived from an EMBL/GenBank/DDBJ whole genome shotgun (WGS) entry which is preliminary data.</text>
</comment>
<dbReference type="AlphaFoldDB" id="A0AAV8SDL4"/>
<gene>
    <name evidence="1" type="ORF">K2173_014226</name>
</gene>
<dbReference type="Proteomes" id="UP001159364">
    <property type="component" value="Linkage Group LG11"/>
</dbReference>
<name>A0AAV8SDL4_9ROSI</name>
<sequence>MDTQKVANVDNSQTNVWSYLVPKQEPSGTKTRAIFNDVFDKMVAAAQPIPGFRRVKGEKTPDQDLNANIGVDSFCCSSGIVNL</sequence>
<dbReference type="EMBL" id="JAIWQS010000011">
    <property type="protein sequence ID" value="KAJ8750311.1"/>
    <property type="molecule type" value="Genomic_DNA"/>
</dbReference>
<accession>A0AAV8SDL4</accession>
<evidence type="ECO:0000313" key="1">
    <source>
        <dbReference type="EMBL" id="KAJ8750311.1"/>
    </source>
</evidence>
<protein>
    <submittedName>
        <fullName evidence="1">Uncharacterized protein</fullName>
    </submittedName>
</protein>